<reference evidence="2" key="1">
    <citation type="submission" date="2021-03" db="EMBL/GenBank/DDBJ databases">
        <title>Draft genome sequence of rust myrtle Austropuccinia psidii MF-1, a brazilian biotype.</title>
        <authorList>
            <person name="Quecine M.C."/>
            <person name="Pachon D.M.R."/>
            <person name="Bonatelli M.L."/>
            <person name="Correr F.H."/>
            <person name="Franceschini L.M."/>
            <person name="Leite T.F."/>
            <person name="Margarido G.R.A."/>
            <person name="Almeida C.A."/>
            <person name="Ferrarezi J.A."/>
            <person name="Labate C.A."/>
        </authorList>
    </citation>
    <scope>NUCLEOTIDE SEQUENCE</scope>
    <source>
        <strain evidence="2">MF-1</strain>
    </source>
</reference>
<keyword evidence="3" id="KW-1185">Reference proteome</keyword>
<gene>
    <name evidence="2" type="ORF">O181_077838</name>
</gene>
<evidence type="ECO:0000313" key="2">
    <source>
        <dbReference type="EMBL" id="MBW0538123.1"/>
    </source>
</evidence>
<sequence>MEAFNIKSYLWSKKDGSFGKVFPVSEAATPDVTGSKKREVARWTNVGGPIQVGGRQIYSSSEVAISIINTKGVVKIITQIADSPPNPDDESSGELDGEEVEVVLNSTGHHSSTSPSQPAAKRFQSQLVPSTPRNFQPVLSTIPSTIPPHFPSPPLVLTLRPSPIPQPKNSPMVISQQLQPVDSSRRTI</sequence>
<protein>
    <submittedName>
        <fullName evidence="2">Uncharacterized protein</fullName>
    </submittedName>
</protein>
<feature type="compositionally biased region" description="Polar residues" evidence="1">
    <location>
        <begin position="169"/>
        <end position="182"/>
    </location>
</feature>
<comment type="caution">
    <text evidence="2">The sequence shown here is derived from an EMBL/GenBank/DDBJ whole genome shotgun (WGS) entry which is preliminary data.</text>
</comment>
<dbReference type="EMBL" id="AVOT02042696">
    <property type="protein sequence ID" value="MBW0538123.1"/>
    <property type="molecule type" value="Genomic_DNA"/>
</dbReference>
<accession>A0A9Q3FHR6</accession>
<evidence type="ECO:0000256" key="1">
    <source>
        <dbReference type="SAM" id="MobiDB-lite"/>
    </source>
</evidence>
<organism evidence="2 3">
    <name type="scientific">Austropuccinia psidii MF-1</name>
    <dbReference type="NCBI Taxonomy" id="1389203"/>
    <lineage>
        <taxon>Eukaryota</taxon>
        <taxon>Fungi</taxon>
        <taxon>Dikarya</taxon>
        <taxon>Basidiomycota</taxon>
        <taxon>Pucciniomycotina</taxon>
        <taxon>Pucciniomycetes</taxon>
        <taxon>Pucciniales</taxon>
        <taxon>Sphaerophragmiaceae</taxon>
        <taxon>Austropuccinia</taxon>
    </lineage>
</organism>
<feature type="region of interest" description="Disordered" evidence="1">
    <location>
        <begin position="104"/>
        <end position="135"/>
    </location>
</feature>
<feature type="compositionally biased region" description="Polar residues" evidence="1">
    <location>
        <begin position="105"/>
        <end position="135"/>
    </location>
</feature>
<dbReference type="Proteomes" id="UP000765509">
    <property type="component" value="Unassembled WGS sequence"/>
</dbReference>
<evidence type="ECO:0000313" key="3">
    <source>
        <dbReference type="Proteomes" id="UP000765509"/>
    </source>
</evidence>
<feature type="region of interest" description="Disordered" evidence="1">
    <location>
        <begin position="160"/>
        <end position="188"/>
    </location>
</feature>
<proteinExistence type="predicted"/>
<dbReference type="AlphaFoldDB" id="A0A9Q3FHR6"/>
<name>A0A9Q3FHR6_9BASI</name>